<accession>A0A1M6DV91</accession>
<name>A0A1M6DV91_9RHOB</name>
<dbReference type="PANTHER" id="PTHR30290:SF64">
    <property type="entry name" value="ABC TRANSPORTER PERIPLASMIC BINDING PROTEIN"/>
    <property type="match status" value="1"/>
</dbReference>
<dbReference type="InterPro" id="IPR039424">
    <property type="entry name" value="SBP_5"/>
</dbReference>
<dbReference type="STRING" id="1447782.SAMN05444417_1620"/>
<dbReference type="Proteomes" id="UP000184292">
    <property type="component" value="Unassembled WGS sequence"/>
</dbReference>
<evidence type="ECO:0000259" key="4">
    <source>
        <dbReference type="Pfam" id="PF00496"/>
    </source>
</evidence>
<dbReference type="InterPro" id="IPR000914">
    <property type="entry name" value="SBP_5_dom"/>
</dbReference>
<comment type="subcellular location">
    <subcellularLocation>
        <location evidence="1">Periplasm</location>
    </subcellularLocation>
</comment>
<evidence type="ECO:0000313" key="6">
    <source>
        <dbReference type="Proteomes" id="UP000184292"/>
    </source>
</evidence>
<dbReference type="Pfam" id="PF00496">
    <property type="entry name" value="SBP_bac_5"/>
    <property type="match status" value="1"/>
</dbReference>
<dbReference type="GO" id="GO:0042884">
    <property type="term" value="P:microcin transport"/>
    <property type="evidence" value="ECO:0007669"/>
    <property type="project" value="TreeGrafter"/>
</dbReference>
<evidence type="ECO:0000256" key="1">
    <source>
        <dbReference type="ARBA" id="ARBA00004418"/>
    </source>
</evidence>
<keyword evidence="3" id="KW-0732">Signal</keyword>
<reference evidence="5 6" key="1">
    <citation type="submission" date="2016-11" db="EMBL/GenBank/DDBJ databases">
        <authorList>
            <person name="Jaros S."/>
            <person name="Januszkiewicz K."/>
            <person name="Wedrychowicz H."/>
        </authorList>
    </citation>
    <scope>NUCLEOTIDE SEQUENCE [LARGE SCALE GENOMIC DNA]</scope>
    <source>
        <strain evidence="5 6">DSM 100565</strain>
    </source>
</reference>
<dbReference type="Gene3D" id="3.10.105.10">
    <property type="entry name" value="Dipeptide-binding Protein, Domain 3"/>
    <property type="match status" value="1"/>
</dbReference>
<evidence type="ECO:0000256" key="2">
    <source>
        <dbReference type="ARBA" id="ARBA00005695"/>
    </source>
</evidence>
<gene>
    <name evidence="5" type="ORF">SAMN05444417_1620</name>
</gene>
<dbReference type="PIRSF" id="PIRSF002741">
    <property type="entry name" value="MppA"/>
    <property type="match status" value="1"/>
</dbReference>
<dbReference type="CDD" id="cd08497">
    <property type="entry name" value="MbnE-like"/>
    <property type="match status" value="1"/>
</dbReference>
<dbReference type="GO" id="GO:1904680">
    <property type="term" value="F:peptide transmembrane transporter activity"/>
    <property type="evidence" value="ECO:0007669"/>
    <property type="project" value="TreeGrafter"/>
</dbReference>
<dbReference type="GO" id="GO:0015833">
    <property type="term" value="P:peptide transport"/>
    <property type="evidence" value="ECO:0007669"/>
    <property type="project" value="TreeGrafter"/>
</dbReference>
<comment type="similarity">
    <text evidence="2">Belongs to the bacterial solute-binding protein 5 family.</text>
</comment>
<dbReference type="Gene3D" id="3.40.190.10">
    <property type="entry name" value="Periplasmic binding protein-like II"/>
    <property type="match status" value="1"/>
</dbReference>
<dbReference type="GO" id="GO:0043190">
    <property type="term" value="C:ATP-binding cassette (ABC) transporter complex"/>
    <property type="evidence" value="ECO:0007669"/>
    <property type="project" value="InterPro"/>
</dbReference>
<dbReference type="AlphaFoldDB" id="A0A1M6DV91"/>
<dbReference type="GO" id="GO:0030288">
    <property type="term" value="C:outer membrane-bounded periplasmic space"/>
    <property type="evidence" value="ECO:0007669"/>
    <property type="project" value="TreeGrafter"/>
</dbReference>
<keyword evidence="6" id="KW-1185">Reference proteome</keyword>
<proteinExistence type="inferred from homology"/>
<sequence length="642" mass="71493">MPHSRKTAPRALAVARATGAPVPWIGGALLLGAGLLAAGAVHGQDADEAVTESHGYTNFGELRYPADFEHLDYVNPDAPKGGEIATWAQGTFDSFNNYAREGVPVALNDIYYESILTGTADDVYGSYCYLCTTLEYPESRDWVIFNLRDDVTFSDGTPMTAADVEFSFNLFLEQGIAEYRAVVESYIESVEVIDDHTIRFDFADEAPVRDRVGFAGGTPVFSKTWFETNGIRLDESQDAPFLGTGPYVLGSFDYNRQVVIERDPDWWGADLPINRGRYNFDTIRVEYFADGSAAFEGFAAGEYTFRAENSSKDWATSYTFPAVENGWVVQETIPSGAIGSGQAFVFNLDHPQWQDIRVRQAVEMMFNFEWSNETLFYGLYDRTTGFWQNSDLAASGTPSPEEVAILQPLVDEGLLPESILTDEVVMPTVNGAGQNQPDRAVFRAAGALLAEAGWEVGPAGMLQKDGQPLQMTILQVSPLFDRIVNPFIENLRQLGIDARLDRVDYAQYVERTRTGDYDLVNSSPGQSFEPGSGLKQWFDSSTAGDSSRNLMNLRDPAIDRLLPIVIEAQTLEEMVPAVHALDRVLRATRFWVPQWNKGETWVAYYDMFRHPETLPPYATGELDWWWYDAEAAQALRDAGALN</sequence>
<dbReference type="PANTHER" id="PTHR30290">
    <property type="entry name" value="PERIPLASMIC BINDING COMPONENT OF ABC TRANSPORTER"/>
    <property type="match status" value="1"/>
</dbReference>
<evidence type="ECO:0000313" key="5">
    <source>
        <dbReference type="EMBL" id="SHI77166.1"/>
    </source>
</evidence>
<protein>
    <submittedName>
        <fullName evidence="5">Microcin C transport system substrate-binding protein</fullName>
    </submittedName>
</protein>
<dbReference type="EMBL" id="FQYO01000003">
    <property type="protein sequence ID" value="SHI77166.1"/>
    <property type="molecule type" value="Genomic_DNA"/>
</dbReference>
<dbReference type="InterPro" id="IPR030678">
    <property type="entry name" value="Peptide/Ni-bd"/>
</dbReference>
<evidence type="ECO:0000256" key="3">
    <source>
        <dbReference type="ARBA" id="ARBA00022729"/>
    </source>
</evidence>
<organism evidence="5 6">
    <name type="scientific">Wenxinia saemankumensis</name>
    <dbReference type="NCBI Taxonomy" id="1447782"/>
    <lineage>
        <taxon>Bacteria</taxon>
        <taxon>Pseudomonadati</taxon>
        <taxon>Pseudomonadota</taxon>
        <taxon>Alphaproteobacteria</taxon>
        <taxon>Rhodobacterales</taxon>
        <taxon>Roseobacteraceae</taxon>
        <taxon>Wenxinia</taxon>
    </lineage>
</organism>
<dbReference type="SUPFAM" id="SSF53850">
    <property type="entry name" value="Periplasmic binding protein-like II"/>
    <property type="match status" value="1"/>
</dbReference>
<feature type="domain" description="Solute-binding protein family 5" evidence="4">
    <location>
        <begin position="143"/>
        <end position="542"/>
    </location>
</feature>